<dbReference type="SMART" id="SM00385">
    <property type="entry name" value="CYCLIN"/>
    <property type="match status" value="2"/>
</dbReference>
<dbReference type="InterPro" id="IPR013763">
    <property type="entry name" value="Cyclin-like_dom"/>
</dbReference>
<proteinExistence type="inferred from homology"/>
<evidence type="ECO:0000313" key="3">
    <source>
        <dbReference type="EMBL" id="POY71598.1"/>
    </source>
</evidence>
<protein>
    <recommendedName>
        <fullName evidence="2">Cyclin-like domain-containing protein</fullName>
    </recommendedName>
</protein>
<keyword evidence="4" id="KW-1185">Reference proteome</keyword>
<dbReference type="Pfam" id="PF00134">
    <property type="entry name" value="Cyclin_N"/>
    <property type="match status" value="1"/>
</dbReference>
<dbReference type="GO" id="GO:0016538">
    <property type="term" value="F:cyclin-dependent protein serine/threonine kinase regulator activity"/>
    <property type="evidence" value="ECO:0007669"/>
    <property type="project" value="InterPro"/>
</dbReference>
<dbReference type="AlphaFoldDB" id="A0A2S5B4A2"/>
<feature type="domain" description="Cyclin-like" evidence="2">
    <location>
        <begin position="48"/>
        <end position="163"/>
    </location>
</feature>
<dbReference type="InterPro" id="IPR006671">
    <property type="entry name" value="Cyclin_N"/>
</dbReference>
<dbReference type="InterPro" id="IPR043198">
    <property type="entry name" value="Cyclin/Ssn8"/>
</dbReference>
<dbReference type="STRING" id="741276.A0A2S5B4A2"/>
<evidence type="ECO:0000259" key="2">
    <source>
        <dbReference type="SMART" id="SM00385"/>
    </source>
</evidence>
<reference evidence="3 4" key="1">
    <citation type="journal article" date="2018" name="Front. Microbiol.">
        <title>Prospects for Fungal Bioremediation of Acidic Radioactive Waste Sites: Characterization and Genome Sequence of Rhodotorula taiwanensis MD1149.</title>
        <authorList>
            <person name="Tkavc R."/>
            <person name="Matrosova V.Y."/>
            <person name="Grichenko O.E."/>
            <person name="Gostincar C."/>
            <person name="Volpe R.P."/>
            <person name="Klimenkova P."/>
            <person name="Gaidamakova E.K."/>
            <person name="Zhou C.E."/>
            <person name="Stewart B.J."/>
            <person name="Lyman M.G."/>
            <person name="Malfatti S.A."/>
            <person name="Rubinfeld B."/>
            <person name="Courtot M."/>
            <person name="Singh J."/>
            <person name="Dalgard C.L."/>
            <person name="Hamilton T."/>
            <person name="Frey K.G."/>
            <person name="Gunde-Cimerman N."/>
            <person name="Dugan L."/>
            <person name="Daly M.J."/>
        </authorList>
    </citation>
    <scope>NUCLEOTIDE SEQUENCE [LARGE SCALE GENOMIC DNA]</scope>
    <source>
        <strain evidence="3 4">MD1149</strain>
    </source>
</reference>
<dbReference type="SUPFAM" id="SSF47954">
    <property type="entry name" value="Cyclin-like"/>
    <property type="match status" value="2"/>
</dbReference>
<dbReference type="CDD" id="cd20532">
    <property type="entry name" value="CYCLIN_CCNL_rpt1"/>
    <property type="match status" value="1"/>
</dbReference>
<dbReference type="Proteomes" id="UP000237144">
    <property type="component" value="Unassembled WGS sequence"/>
</dbReference>
<accession>A0A2S5B4A2</accession>
<gene>
    <name evidence="3" type="ORF">BMF94_5383</name>
</gene>
<dbReference type="GO" id="GO:0006357">
    <property type="term" value="P:regulation of transcription by RNA polymerase II"/>
    <property type="evidence" value="ECO:0007669"/>
    <property type="project" value="InterPro"/>
</dbReference>
<evidence type="ECO:0000313" key="4">
    <source>
        <dbReference type="Proteomes" id="UP000237144"/>
    </source>
</evidence>
<sequence>MASRHLLNPLAPLDQPTPSALDGVPDQLERDLRARQADEFQRIAVGALLIQQAGVMLKAPQVVMATAQVLFQRFWFVTSLKHFGIRDIGMGALFLASKLEESTLRIRDIVNCFSYLSSLISYCSTAPYPPPNSYEAYVPMDYFATEFYDHKDALVIAEMQLLKRLGFQTQCGLPYGHLVNYLQCLELTGEKELVNRCWGFCNDMLQTPAPALYPQGTLALASIYLAIRLPRPAALSSSSASENGTDGPPPPPTLIALPLEPVPWWTHFDATEEELVHITSLLLSLYRDWGGSRSGVIADGGAEGVNVKEEGCVWRRAGGLPVTKSGVREALARIGADDELGGSR</sequence>
<dbReference type="EMBL" id="PJQD01000076">
    <property type="protein sequence ID" value="POY71598.1"/>
    <property type="molecule type" value="Genomic_DNA"/>
</dbReference>
<dbReference type="PANTHER" id="PTHR10026">
    <property type="entry name" value="CYCLIN"/>
    <property type="match status" value="1"/>
</dbReference>
<comment type="similarity">
    <text evidence="1">Belongs to the cyclin family.</text>
</comment>
<feature type="domain" description="Cyclin-like" evidence="2">
    <location>
        <begin position="176"/>
        <end position="284"/>
    </location>
</feature>
<dbReference type="OrthoDB" id="10264655at2759"/>
<comment type="caution">
    <text evidence="3">The sequence shown here is derived from an EMBL/GenBank/DDBJ whole genome shotgun (WGS) entry which is preliminary data.</text>
</comment>
<organism evidence="3 4">
    <name type="scientific">Rhodotorula taiwanensis</name>
    <dbReference type="NCBI Taxonomy" id="741276"/>
    <lineage>
        <taxon>Eukaryota</taxon>
        <taxon>Fungi</taxon>
        <taxon>Dikarya</taxon>
        <taxon>Basidiomycota</taxon>
        <taxon>Pucciniomycotina</taxon>
        <taxon>Microbotryomycetes</taxon>
        <taxon>Sporidiobolales</taxon>
        <taxon>Sporidiobolaceae</taxon>
        <taxon>Rhodotorula</taxon>
    </lineage>
</organism>
<keyword evidence="1" id="KW-0195">Cyclin</keyword>
<name>A0A2S5B4A2_9BASI</name>
<dbReference type="InterPro" id="IPR036915">
    <property type="entry name" value="Cyclin-like_sf"/>
</dbReference>
<dbReference type="Gene3D" id="1.10.472.10">
    <property type="entry name" value="Cyclin-like"/>
    <property type="match status" value="2"/>
</dbReference>
<evidence type="ECO:0000256" key="1">
    <source>
        <dbReference type="RuleBase" id="RU000383"/>
    </source>
</evidence>